<dbReference type="VEuPathDB" id="TriTrypDB:TvY486_1003770"/>
<reference evidence="4" key="1">
    <citation type="journal article" date="2012" name="Proc. Natl. Acad. Sci. U.S.A.">
        <title>Antigenic diversity is generated by distinct evolutionary mechanisms in African trypanosome species.</title>
        <authorList>
            <person name="Jackson A.P."/>
            <person name="Berry A."/>
            <person name="Aslett M."/>
            <person name="Allison H.C."/>
            <person name="Burton P."/>
            <person name="Vavrova-Anderson J."/>
            <person name="Brown R."/>
            <person name="Browne H."/>
            <person name="Corton N."/>
            <person name="Hauser H."/>
            <person name="Gamble J."/>
            <person name="Gilderthorp R."/>
            <person name="Marcello L."/>
            <person name="McQuillan J."/>
            <person name="Otto T.D."/>
            <person name="Quail M.A."/>
            <person name="Sanders M.J."/>
            <person name="van Tonder A."/>
            <person name="Ginger M.L."/>
            <person name="Field M.C."/>
            <person name="Barry J.D."/>
            <person name="Hertz-Fowler C."/>
            <person name="Berriman M."/>
        </authorList>
    </citation>
    <scope>NUCLEOTIDE SEQUENCE</scope>
    <source>
        <strain evidence="4">Y486</strain>
    </source>
</reference>
<dbReference type="InterPro" id="IPR005135">
    <property type="entry name" value="Endo/exonuclease/phosphatase"/>
</dbReference>
<evidence type="ECO:0000256" key="2">
    <source>
        <dbReference type="SAM" id="Phobius"/>
    </source>
</evidence>
<dbReference type="SUPFAM" id="SSF56219">
    <property type="entry name" value="DNase I-like"/>
    <property type="match status" value="1"/>
</dbReference>
<keyword evidence="2" id="KW-1133">Transmembrane helix</keyword>
<name>G0U623_TRYVY</name>
<dbReference type="InterPro" id="IPR036691">
    <property type="entry name" value="Endo/exonu/phosph_ase_sf"/>
</dbReference>
<evidence type="ECO:0000256" key="1">
    <source>
        <dbReference type="SAM" id="MobiDB-lite"/>
    </source>
</evidence>
<dbReference type="OMA" id="MAPLYIY"/>
<evidence type="ECO:0000313" key="4">
    <source>
        <dbReference type="EMBL" id="CCC51324.1"/>
    </source>
</evidence>
<accession>G0U623</accession>
<keyword evidence="2" id="KW-0812">Transmembrane</keyword>
<dbReference type="Pfam" id="PF03372">
    <property type="entry name" value="Exo_endo_phos"/>
    <property type="match status" value="1"/>
</dbReference>
<dbReference type="GO" id="GO:0003824">
    <property type="term" value="F:catalytic activity"/>
    <property type="evidence" value="ECO:0007669"/>
    <property type="project" value="InterPro"/>
</dbReference>
<feature type="domain" description="Endonuclease/exonuclease/phosphatase" evidence="3">
    <location>
        <begin position="53"/>
        <end position="283"/>
    </location>
</feature>
<sequence length="521" mass="58763">MSSLFHAPAAVSERDIEAEDKQLLDLQPGGLLHYDYRSAASKALKLPSRLSIVQWNIERGIQFDLIVETLRALQADIIFLQELDINCRRSNYRNVVHDLAKALEVEVYFVCEFEELDAADRAPQHAVGPLSKPTRGAKDQAGTCQQNNGDRRFHGNAILSASGHLSNPVVIPHHVCFDWEKRGCKIQEPRHGFRCALRCQICPSERVDPRLPELYLYCCHLEIFCGVLGRVRQLTDILRDANGLLEEHQATRKARPALVIGGDLNTVAHGIVRLAWGIGNDRMRFLSLGEAEACWLQRKVLSRHLRGFKSLTSPFPLKSIPHMIRTVYSSVCSSDFVFQFLYGFSTEELRAMDNSRLCFYDPSDKALSVTLDNPKFCGLVKGKLDWLLLSNLRAVPPVLPSEAVAALEKCESIGDPTAAHLLRKDVAPDGYVLFNTYYTASDHKGILLHAVQDVDSQEDAYPKYGATYTSSWTSVTTFMLSRLLLWFLLFAVFLAITVMGKNRGHARFQFKFTEHLSDRER</sequence>
<protein>
    <recommendedName>
        <fullName evidence="3">Endonuclease/exonuclease/phosphatase domain-containing protein</fullName>
    </recommendedName>
</protein>
<dbReference type="Gene3D" id="3.60.10.10">
    <property type="entry name" value="Endonuclease/exonuclease/phosphatase"/>
    <property type="match status" value="1"/>
</dbReference>
<dbReference type="AlphaFoldDB" id="G0U623"/>
<evidence type="ECO:0000259" key="3">
    <source>
        <dbReference type="Pfam" id="PF03372"/>
    </source>
</evidence>
<dbReference type="EMBL" id="HE573026">
    <property type="protein sequence ID" value="CCC51324.1"/>
    <property type="molecule type" value="Genomic_DNA"/>
</dbReference>
<organism evidence="4">
    <name type="scientific">Trypanosoma vivax (strain Y486)</name>
    <dbReference type="NCBI Taxonomy" id="1055687"/>
    <lineage>
        <taxon>Eukaryota</taxon>
        <taxon>Discoba</taxon>
        <taxon>Euglenozoa</taxon>
        <taxon>Kinetoplastea</taxon>
        <taxon>Metakinetoplastina</taxon>
        <taxon>Trypanosomatida</taxon>
        <taxon>Trypanosomatidae</taxon>
        <taxon>Trypanosoma</taxon>
        <taxon>Duttonella</taxon>
    </lineage>
</organism>
<feature type="region of interest" description="Disordered" evidence="1">
    <location>
        <begin position="124"/>
        <end position="146"/>
    </location>
</feature>
<feature type="transmembrane region" description="Helical" evidence="2">
    <location>
        <begin position="483"/>
        <end position="500"/>
    </location>
</feature>
<proteinExistence type="predicted"/>
<keyword evidence="2" id="KW-0472">Membrane</keyword>
<gene>
    <name evidence="4" type="ORF">TVY486_1003770</name>
</gene>